<comment type="caution">
    <text evidence="2">The sequence shown here is derived from an EMBL/GenBank/DDBJ whole genome shotgun (WGS) entry which is preliminary data.</text>
</comment>
<reference evidence="2" key="2">
    <citation type="submission" date="2020-06" db="EMBL/GenBank/DDBJ databases">
        <authorList>
            <person name="Sheffer M."/>
        </authorList>
    </citation>
    <scope>NUCLEOTIDE SEQUENCE</scope>
</reference>
<dbReference type="AlphaFoldDB" id="A0A8T0EK94"/>
<sequence length="77" mass="8933">MGRKKFFFPGSRDRIFSSAVLVRYSLLILLVLVALVVCAMAQWPYNAGYYYNGYAASPYAHSYYGAYNPALNYWWKK</sequence>
<keyword evidence="1" id="KW-0472">Membrane</keyword>
<keyword evidence="1" id="KW-1133">Transmembrane helix</keyword>
<dbReference type="Proteomes" id="UP000807504">
    <property type="component" value="Unassembled WGS sequence"/>
</dbReference>
<reference evidence="2" key="1">
    <citation type="journal article" date="2020" name="bioRxiv">
        <title>Chromosome-level reference genome of the European wasp spider Argiope bruennichi: a resource for studies on range expansion and evolutionary adaptation.</title>
        <authorList>
            <person name="Sheffer M.M."/>
            <person name="Hoppe A."/>
            <person name="Krehenwinkel H."/>
            <person name="Uhl G."/>
            <person name="Kuss A.W."/>
            <person name="Jensen L."/>
            <person name="Jensen C."/>
            <person name="Gillespie R.G."/>
            <person name="Hoff K.J."/>
            <person name="Prost S."/>
        </authorList>
    </citation>
    <scope>NUCLEOTIDE SEQUENCE</scope>
</reference>
<feature type="transmembrane region" description="Helical" evidence="1">
    <location>
        <begin position="21"/>
        <end position="43"/>
    </location>
</feature>
<dbReference type="EMBL" id="JABXBU010002228">
    <property type="protein sequence ID" value="KAF8771768.1"/>
    <property type="molecule type" value="Genomic_DNA"/>
</dbReference>
<name>A0A8T0EK94_ARGBR</name>
<evidence type="ECO:0000313" key="2">
    <source>
        <dbReference type="EMBL" id="KAF8771768.1"/>
    </source>
</evidence>
<evidence type="ECO:0000313" key="3">
    <source>
        <dbReference type="Proteomes" id="UP000807504"/>
    </source>
</evidence>
<protein>
    <submittedName>
        <fullName evidence="2">Uncharacterized protein</fullName>
    </submittedName>
</protein>
<keyword evidence="1" id="KW-0812">Transmembrane</keyword>
<organism evidence="2 3">
    <name type="scientific">Argiope bruennichi</name>
    <name type="common">Wasp spider</name>
    <name type="synonym">Aranea bruennichi</name>
    <dbReference type="NCBI Taxonomy" id="94029"/>
    <lineage>
        <taxon>Eukaryota</taxon>
        <taxon>Metazoa</taxon>
        <taxon>Ecdysozoa</taxon>
        <taxon>Arthropoda</taxon>
        <taxon>Chelicerata</taxon>
        <taxon>Arachnida</taxon>
        <taxon>Araneae</taxon>
        <taxon>Araneomorphae</taxon>
        <taxon>Entelegynae</taxon>
        <taxon>Araneoidea</taxon>
        <taxon>Araneidae</taxon>
        <taxon>Argiope</taxon>
    </lineage>
</organism>
<accession>A0A8T0EK94</accession>
<keyword evidence="3" id="KW-1185">Reference proteome</keyword>
<proteinExistence type="predicted"/>
<gene>
    <name evidence="2" type="ORF">HNY73_019143</name>
</gene>
<evidence type="ECO:0000256" key="1">
    <source>
        <dbReference type="SAM" id="Phobius"/>
    </source>
</evidence>